<comment type="similarity">
    <text evidence="1">Belongs to the aldehyde dehydrogenase family.</text>
</comment>
<keyword evidence="12" id="KW-1185">Reference proteome</keyword>
<dbReference type="CDD" id="cd07085">
    <property type="entry name" value="ALDH_F6_MMSDH"/>
    <property type="match status" value="1"/>
</dbReference>
<comment type="catalytic activity">
    <reaction evidence="8">
        <text>2-methyl-3-oxopropanoate + NAD(+) + CoA + H2O = propanoyl-CoA + hydrogencarbonate + NADH + H(+)</text>
        <dbReference type="Rhea" id="RHEA:20804"/>
        <dbReference type="ChEBI" id="CHEBI:15377"/>
        <dbReference type="ChEBI" id="CHEBI:15378"/>
        <dbReference type="ChEBI" id="CHEBI:17544"/>
        <dbReference type="ChEBI" id="CHEBI:57287"/>
        <dbReference type="ChEBI" id="CHEBI:57392"/>
        <dbReference type="ChEBI" id="CHEBI:57540"/>
        <dbReference type="ChEBI" id="CHEBI:57700"/>
        <dbReference type="ChEBI" id="CHEBI:57945"/>
        <dbReference type="EC" id="1.2.1.27"/>
    </reaction>
    <physiologicalReaction direction="left-to-right" evidence="8">
        <dbReference type="Rhea" id="RHEA:20805"/>
    </physiologicalReaction>
</comment>
<dbReference type="FunFam" id="3.40.605.10:FF:000003">
    <property type="entry name" value="Methylmalonate-semialdehyde dehydrogenase [acylating]"/>
    <property type="match status" value="1"/>
</dbReference>
<evidence type="ECO:0000256" key="6">
    <source>
        <dbReference type="ARBA" id="ARBA00039517"/>
    </source>
</evidence>
<dbReference type="Proteomes" id="UP001176961">
    <property type="component" value="Unassembled WGS sequence"/>
</dbReference>
<evidence type="ECO:0000313" key="12">
    <source>
        <dbReference type="Proteomes" id="UP001176961"/>
    </source>
</evidence>
<dbReference type="PANTHER" id="PTHR43866">
    <property type="entry name" value="MALONATE-SEMIALDEHYDE DEHYDROGENASE"/>
    <property type="match status" value="1"/>
</dbReference>
<comment type="catalytic activity">
    <reaction evidence="9">
        <text>3-oxopropanoate + NAD(+) + CoA + H2O = hydrogencarbonate + acetyl-CoA + NADH + H(+)</text>
        <dbReference type="Rhea" id="RHEA:76615"/>
        <dbReference type="ChEBI" id="CHEBI:15377"/>
        <dbReference type="ChEBI" id="CHEBI:15378"/>
        <dbReference type="ChEBI" id="CHEBI:17544"/>
        <dbReference type="ChEBI" id="CHEBI:33190"/>
        <dbReference type="ChEBI" id="CHEBI:57287"/>
        <dbReference type="ChEBI" id="CHEBI:57288"/>
        <dbReference type="ChEBI" id="CHEBI:57540"/>
        <dbReference type="ChEBI" id="CHEBI:57945"/>
        <dbReference type="EC" id="1.2.1.27"/>
    </reaction>
    <physiologicalReaction direction="left-to-right" evidence="9">
        <dbReference type="Rhea" id="RHEA:76616"/>
    </physiologicalReaction>
</comment>
<dbReference type="GO" id="GO:0005739">
    <property type="term" value="C:mitochondrion"/>
    <property type="evidence" value="ECO:0007669"/>
    <property type="project" value="TreeGrafter"/>
</dbReference>
<protein>
    <recommendedName>
        <fullName evidence="6">Probable methylmalonate-semialdehyde/malonate-semialdehyde dehydrogenase [acylating], mitochondrial</fullName>
        <ecNumber evidence="2">1.2.1.27</ecNumber>
    </recommendedName>
    <alternativeName>
        <fullName evidence="7">Malonate-semialdehyde dehydrogenase [acylating]</fullName>
    </alternativeName>
</protein>
<evidence type="ECO:0000256" key="1">
    <source>
        <dbReference type="ARBA" id="ARBA00009986"/>
    </source>
</evidence>
<dbReference type="NCBIfam" id="TIGR01722">
    <property type="entry name" value="MMSDH"/>
    <property type="match status" value="1"/>
</dbReference>
<dbReference type="InterPro" id="IPR016162">
    <property type="entry name" value="Ald_DH_N"/>
</dbReference>
<proteinExistence type="inferred from homology"/>
<evidence type="ECO:0000313" key="11">
    <source>
        <dbReference type="EMBL" id="CAJ0606740.1"/>
    </source>
</evidence>
<dbReference type="AlphaFoldDB" id="A0AA36MDT1"/>
<evidence type="ECO:0000256" key="9">
    <source>
        <dbReference type="ARBA" id="ARBA00048821"/>
    </source>
</evidence>
<evidence type="ECO:0000256" key="5">
    <source>
        <dbReference type="ARBA" id="ARBA00037458"/>
    </source>
</evidence>
<dbReference type="Gene3D" id="3.40.309.10">
    <property type="entry name" value="Aldehyde Dehydrogenase, Chain A, domain 2"/>
    <property type="match status" value="1"/>
</dbReference>
<dbReference type="InterPro" id="IPR016163">
    <property type="entry name" value="Ald_DH_C"/>
</dbReference>
<evidence type="ECO:0000256" key="3">
    <source>
        <dbReference type="ARBA" id="ARBA00023002"/>
    </source>
</evidence>
<dbReference type="SUPFAM" id="SSF53720">
    <property type="entry name" value="ALDH-like"/>
    <property type="match status" value="1"/>
</dbReference>
<dbReference type="InterPro" id="IPR016160">
    <property type="entry name" value="Ald_DH_CS_CYS"/>
</dbReference>
<dbReference type="InterPro" id="IPR016161">
    <property type="entry name" value="Ald_DH/histidinol_DH"/>
</dbReference>
<accession>A0AA36MDT1</accession>
<feature type="domain" description="Aldehyde dehydrogenase" evidence="10">
    <location>
        <begin position="41"/>
        <end position="503"/>
    </location>
</feature>
<dbReference type="EMBL" id="CATQJL010000316">
    <property type="protein sequence ID" value="CAJ0606740.1"/>
    <property type="molecule type" value="Genomic_DNA"/>
</dbReference>
<evidence type="ECO:0000256" key="2">
    <source>
        <dbReference type="ARBA" id="ARBA00013048"/>
    </source>
</evidence>
<comment type="function">
    <text evidence="5">Probable malonate and methylmalonate semialdehyde dehydrogenase involved in the catabolism of valine, thymine, and compounds catabolized by way of beta-alanine, including uracil and cytidine.</text>
</comment>
<dbReference type="PANTHER" id="PTHR43866:SF3">
    <property type="entry name" value="METHYLMALONATE-SEMIALDEHYDE DEHYDROGENASE [ACYLATING], MITOCHONDRIAL"/>
    <property type="match status" value="1"/>
</dbReference>
<dbReference type="InterPro" id="IPR010061">
    <property type="entry name" value="MeMal-semiAld_DH"/>
</dbReference>
<comment type="caution">
    <text evidence="11">The sequence shown here is derived from an EMBL/GenBank/DDBJ whole genome shotgun (WGS) entry which is preliminary data.</text>
</comment>
<dbReference type="Pfam" id="PF00171">
    <property type="entry name" value="Aldedh"/>
    <property type="match status" value="1"/>
</dbReference>
<dbReference type="InterPro" id="IPR015590">
    <property type="entry name" value="Aldehyde_DH_dom"/>
</dbReference>
<dbReference type="PROSITE" id="PS00070">
    <property type="entry name" value="ALDEHYDE_DEHYDR_CYS"/>
    <property type="match status" value="1"/>
</dbReference>
<dbReference type="EC" id="1.2.1.27" evidence="2"/>
<evidence type="ECO:0000256" key="8">
    <source>
        <dbReference type="ARBA" id="ARBA00047644"/>
    </source>
</evidence>
<dbReference type="FunFam" id="3.40.309.10:FF:000002">
    <property type="entry name" value="Methylmalonate-semialdehyde dehydrogenase (Acylating)"/>
    <property type="match status" value="1"/>
</dbReference>
<dbReference type="GO" id="GO:0004491">
    <property type="term" value="F:methylmalonate-semialdehyde dehydrogenase (acylating, NAD) activity"/>
    <property type="evidence" value="ECO:0007669"/>
    <property type="project" value="UniProtKB-EC"/>
</dbReference>
<organism evidence="11 12">
    <name type="scientific">Cylicocyclus nassatus</name>
    <name type="common">Nematode worm</name>
    <dbReference type="NCBI Taxonomy" id="53992"/>
    <lineage>
        <taxon>Eukaryota</taxon>
        <taxon>Metazoa</taxon>
        <taxon>Ecdysozoa</taxon>
        <taxon>Nematoda</taxon>
        <taxon>Chromadorea</taxon>
        <taxon>Rhabditida</taxon>
        <taxon>Rhabditina</taxon>
        <taxon>Rhabditomorpha</taxon>
        <taxon>Strongyloidea</taxon>
        <taxon>Strongylidae</taxon>
        <taxon>Cylicocyclus</taxon>
    </lineage>
</organism>
<gene>
    <name evidence="11" type="ORF">CYNAS_LOCUS18723</name>
</gene>
<name>A0AA36MDT1_CYLNA</name>
<evidence type="ECO:0000256" key="7">
    <source>
        <dbReference type="ARBA" id="ARBA00042419"/>
    </source>
</evidence>
<keyword evidence="3" id="KW-0560">Oxidoreductase</keyword>
<dbReference type="Gene3D" id="3.40.605.10">
    <property type="entry name" value="Aldehyde Dehydrogenase, Chain A, domain 1"/>
    <property type="match status" value="1"/>
</dbReference>
<evidence type="ECO:0000256" key="4">
    <source>
        <dbReference type="ARBA" id="ARBA00023027"/>
    </source>
</evidence>
<sequence length="524" mass="57070">MLSRVARIPIKYGQQCALFSTTNATFTDKTVKLWIDGHTVESKTNDWIDLTNPATNEVIARVPKTTKAEMEAAVQSCKSAYDSWKKVSPIHRQESLFKLQSLIKRDMKKLAQNITEEQGKTLPDAEGDVMRGLQVVEHACGVPSLMLGETLPNVSRDMDTISFRVPLGVTAGICPFNFPAMIPLWMFPLAIATGNTMLLKPSEQDPGACMMLVKLAKEAGIPDGCVNVIHGQHDAVNFICDHPDIRAISFVGADTAGKHIYERGAKSGKRVQCNMGAKNHGVVMPDCNKEQALNQLTAAAFGAAGQRCMALTTAILVGEARSWLPDIVEKAKKLHVNAGWKPETDLGPLISKTAKQRVVGLIQGAKKEGANVALDGSDFKVPGFENGNFVGPSVIAGVKPNMTCYKEEIFGPVLVVMEAEDLNEATEIINNNPYGNGTAIFTSNGATARKFTHEVECGQVGVNVPIPVPLPMFSFTGSRGSFLGDMNFYGKAGITFYTQWKTVTQYWNEKLTEIKPQMSFPQMK</sequence>
<keyword evidence="4" id="KW-0520">NAD</keyword>
<evidence type="ECO:0000259" key="10">
    <source>
        <dbReference type="Pfam" id="PF00171"/>
    </source>
</evidence>
<dbReference type="GO" id="GO:0006210">
    <property type="term" value="P:thymine catabolic process"/>
    <property type="evidence" value="ECO:0007669"/>
    <property type="project" value="TreeGrafter"/>
</dbReference>
<reference evidence="11" key="1">
    <citation type="submission" date="2023-07" db="EMBL/GenBank/DDBJ databases">
        <authorList>
            <consortium name="CYATHOMIX"/>
        </authorList>
    </citation>
    <scope>NUCLEOTIDE SEQUENCE</scope>
    <source>
        <strain evidence="11">N/A</strain>
    </source>
</reference>
<dbReference type="GO" id="GO:0006574">
    <property type="term" value="P:L-valine catabolic process"/>
    <property type="evidence" value="ECO:0007669"/>
    <property type="project" value="TreeGrafter"/>
</dbReference>